<dbReference type="InterPro" id="IPR011761">
    <property type="entry name" value="ATP-grasp"/>
</dbReference>
<keyword evidence="7 15" id="KW-0547">Nucleotide-binding</keyword>
<dbReference type="FunFam" id="3.30.470.20:FF:000018">
    <property type="entry name" value="Trifunctional purine biosynthetic protein adenosine-3"/>
    <property type="match status" value="1"/>
</dbReference>
<dbReference type="Pfam" id="PF02844">
    <property type="entry name" value="GARS_N"/>
    <property type="match status" value="1"/>
</dbReference>
<evidence type="ECO:0000259" key="16">
    <source>
        <dbReference type="PROSITE" id="PS50975"/>
    </source>
</evidence>
<dbReference type="SMART" id="SM01209">
    <property type="entry name" value="GARS_A"/>
    <property type="match status" value="1"/>
</dbReference>
<evidence type="ECO:0000313" key="17">
    <source>
        <dbReference type="EMBL" id="VDN46452.1"/>
    </source>
</evidence>
<accession>A0A3P7RUJ4</accession>
<dbReference type="InterPro" id="IPR020560">
    <property type="entry name" value="PRibGlycinamide_synth_C-dom"/>
</dbReference>
<dbReference type="PANTHER" id="PTHR43472">
    <property type="entry name" value="PHOSPHORIBOSYLAMINE--GLYCINE LIGASE"/>
    <property type="match status" value="1"/>
</dbReference>
<keyword evidence="5 14" id="KW-0436">Ligase</keyword>
<dbReference type="GO" id="GO:0009113">
    <property type="term" value="P:purine nucleobase biosynthetic process"/>
    <property type="evidence" value="ECO:0007669"/>
    <property type="project" value="InterPro"/>
</dbReference>
<evidence type="ECO:0000256" key="9">
    <source>
        <dbReference type="ARBA" id="ARBA00022840"/>
    </source>
</evidence>
<evidence type="ECO:0000256" key="3">
    <source>
        <dbReference type="ARBA" id="ARBA00005174"/>
    </source>
</evidence>
<comment type="cofactor">
    <cofactor evidence="2">
        <name>Mg(2+)</name>
        <dbReference type="ChEBI" id="CHEBI:18420"/>
    </cofactor>
</comment>
<dbReference type="Gene3D" id="3.30.470.20">
    <property type="entry name" value="ATP-grasp fold, B domain"/>
    <property type="match status" value="1"/>
</dbReference>
<keyword evidence="9 15" id="KW-0067">ATP-binding</keyword>
<dbReference type="Proteomes" id="UP000279029">
    <property type="component" value="Chromosome"/>
</dbReference>
<sequence>MKVLVIGGGGREHAIVWKLAQSKKVTEIYCAPGNAGIMEMASCVDISATDVKGLLEFALEKAIDLTVVGMDDPLMLGVVDIFASNGLRIFGPRKNAAILEGSKVFAKDLMKKYNIPTAGYEVFENPDQAKAYLKTCSYPTVLKADGLALGKGVLICETQEEALAGVDEIMIAQKFGDAGKVMVVEEFMTGPEVSVLSFCDGEHVLPMVSAQDHKRAFDNDEGPNTGGMGTFSPSRYYTKEMHEVAMKTIFEPSLKAMKAEGRSFTGIIFFGLMLTPQGIKVLEYNARFGDPEAQVVLPKLKTDLFDVLEAAIDGRLDEIELKWDNRPTVCVVMASGGYPIAYEKGYTITGLEKQKKKDDVVVFHAGTKKEGDRVVTNGGRVLGVTAFGDSMEDARKTAYKAVSEIEFENKQYRTDIGIK</sequence>
<comment type="cofactor">
    <cofactor evidence="1">
        <name>Mn(2+)</name>
        <dbReference type="ChEBI" id="CHEBI:29035"/>
    </cofactor>
</comment>
<comment type="similarity">
    <text evidence="11 14">Belongs to the GARS family.</text>
</comment>
<evidence type="ECO:0000256" key="11">
    <source>
        <dbReference type="ARBA" id="ARBA00038345"/>
    </source>
</evidence>
<comment type="catalytic activity">
    <reaction evidence="14">
        <text>5-phospho-beta-D-ribosylamine + glycine + ATP = N(1)-(5-phospho-beta-D-ribosyl)glycinamide + ADP + phosphate + H(+)</text>
        <dbReference type="Rhea" id="RHEA:17453"/>
        <dbReference type="ChEBI" id="CHEBI:15378"/>
        <dbReference type="ChEBI" id="CHEBI:30616"/>
        <dbReference type="ChEBI" id="CHEBI:43474"/>
        <dbReference type="ChEBI" id="CHEBI:57305"/>
        <dbReference type="ChEBI" id="CHEBI:58681"/>
        <dbReference type="ChEBI" id="CHEBI:143788"/>
        <dbReference type="ChEBI" id="CHEBI:456216"/>
        <dbReference type="EC" id="6.3.4.13"/>
    </reaction>
</comment>
<dbReference type="Gene3D" id="3.90.600.10">
    <property type="entry name" value="Phosphoribosylglycinamide synthetase, C-terminal domain"/>
    <property type="match status" value="1"/>
</dbReference>
<dbReference type="Gene3D" id="3.30.1490.20">
    <property type="entry name" value="ATP-grasp fold, A domain"/>
    <property type="match status" value="1"/>
</dbReference>
<evidence type="ECO:0000256" key="4">
    <source>
        <dbReference type="ARBA" id="ARBA00013255"/>
    </source>
</evidence>
<dbReference type="Pfam" id="PF01071">
    <property type="entry name" value="GARS_A"/>
    <property type="match status" value="1"/>
</dbReference>
<organism evidence="17 18">
    <name type="scientific">Petrocella atlantisensis</name>
    <dbReference type="NCBI Taxonomy" id="2173034"/>
    <lineage>
        <taxon>Bacteria</taxon>
        <taxon>Bacillati</taxon>
        <taxon>Bacillota</taxon>
        <taxon>Clostridia</taxon>
        <taxon>Lachnospirales</taxon>
        <taxon>Vallitaleaceae</taxon>
        <taxon>Petrocella</taxon>
    </lineage>
</organism>
<evidence type="ECO:0000256" key="10">
    <source>
        <dbReference type="ARBA" id="ARBA00023211"/>
    </source>
</evidence>
<dbReference type="Gene3D" id="3.40.50.20">
    <property type="match status" value="1"/>
</dbReference>
<protein>
    <recommendedName>
        <fullName evidence="4 14">Phosphoribosylamine--glycine ligase</fullName>
        <ecNumber evidence="4 14">6.3.4.13</ecNumber>
    </recommendedName>
    <alternativeName>
        <fullName evidence="14">GARS</fullName>
    </alternativeName>
    <alternativeName>
        <fullName evidence="12 14">Glycinamide ribonucleotide synthetase</fullName>
    </alternativeName>
    <alternativeName>
        <fullName evidence="13 14">Phosphoribosylglycinamide synthetase</fullName>
    </alternativeName>
</protein>
<proteinExistence type="inferred from homology"/>
<dbReference type="SMART" id="SM01210">
    <property type="entry name" value="GARS_C"/>
    <property type="match status" value="1"/>
</dbReference>
<dbReference type="InterPro" id="IPR011054">
    <property type="entry name" value="Rudment_hybrid_motif"/>
</dbReference>
<evidence type="ECO:0000256" key="5">
    <source>
        <dbReference type="ARBA" id="ARBA00022598"/>
    </source>
</evidence>
<dbReference type="PROSITE" id="PS00184">
    <property type="entry name" value="GARS"/>
    <property type="match status" value="1"/>
</dbReference>
<dbReference type="EC" id="6.3.4.13" evidence="4 14"/>
<evidence type="ECO:0000256" key="1">
    <source>
        <dbReference type="ARBA" id="ARBA00001936"/>
    </source>
</evidence>
<dbReference type="KEGG" id="cbar:PATL70BA_0590"/>
<dbReference type="AlphaFoldDB" id="A0A3P7RUJ4"/>
<dbReference type="InterPro" id="IPR020562">
    <property type="entry name" value="PRibGlycinamide_synth_N"/>
</dbReference>
<evidence type="ECO:0000256" key="14">
    <source>
        <dbReference type="HAMAP-Rule" id="MF_00138"/>
    </source>
</evidence>
<dbReference type="FunFam" id="3.90.600.10:FF:000001">
    <property type="entry name" value="Trifunctional purine biosynthetic protein adenosine-3"/>
    <property type="match status" value="1"/>
</dbReference>
<dbReference type="PROSITE" id="PS50975">
    <property type="entry name" value="ATP_GRASP"/>
    <property type="match status" value="1"/>
</dbReference>
<evidence type="ECO:0000256" key="2">
    <source>
        <dbReference type="ARBA" id="ARBA00001946"/>
    </source>
</evidence>
<dbReference type="RefSeq" id="WP_125135962.1">
    <property type="nucleotide sequence ID" value="NZ_LR130778.1"/>
</dbReference>
<dbReference type="OrthoDB" id="9807240at2"/>
<evidence type="ECO:0000313" key="18">
    <source>
        <dbReference type="Proteomes" id="UP000279029"/>
    </source>
</evidence>
<dbReference type="EMBL" id="LR130778">
    <property type="protein sequence ID" value="VDN46452.1"/>
    <property type="molecule type" value="Genomic_DNA"/>
</dbReference>
<dbReference type="InterPro" id="IPR016185">
    <property type="entry name" value="PreATP-grasp_dom_sf"/>
</dbReference>
<name>A0A3P7RUJ4_9FIRM</name>
<evidence type="ECO:0000256" key="6">
    <source>
        <dbReference type="ARBA" id="ARBA00022723"/>
    </source>
</evidence>
<evidence type="ECO:0000256" key="8">
    <source>
        <dbReference type="ARBA" id="ARBA00022755"/>
    </source>
</evidence>
<dbReference type="SUPFAM" id="SSF51246">
    <property type="entry name" value="Rudiment single hybrid motif"/>
    <property type="match status" value="1"/>
</dbReference>
<evidence type="ECO:0000256" key="12">
    <source>
        <dbReference type="ARBA" id="ARBA00042242"/>
    </source>
</evidence>
<evidence type="ECO:0000256" key="15">
    <source>
        <dbReference type="PROSITE-ProRule" id="PRU00409"/>
    </source>
</evidence>
<dbReference type="SUPFAM" id="SSF56059">
    <property type="entry name" value="Glutathione synthetase ATP-binding domain-like"/>
    <property type="match status" value="1"/>
</dbReference>
<dbReference type="GO" id="GO:0046872">
    <property type="term" value="F:metal ion binding"/>
    <property type="evidence" value="ECO:0007669"/>
    <property type="project" value="UniProtKB-KW"/>
</dbReference>
<comment type="pathway">
    <text evidence="3 14">Purine metabolism; IMP biosynthesis via de novo pathway; N(1)-(5-phospho-D-ribosyl)glycinamide from 5-phospho-alpha-D-ribose 1-diphosphate: step 2/2.</text>
</comment>
<dbReference type="InterPro" id="IPR037123">
    <property type="entry name" value="PRibGlycinamide_synth_C_sf"/>
</dbReference>
<dbReference type="InterPro" id="IPR000115">
    <property type="entry name" value="PRibGlycinamide_synth"/>
</dbReference>
<dbReference type="SUPFAM" id="SSF52440">
    <property type="entry name" value="PreATP-grasp domain"/>
    <property type="match status" value="1"/>
</dbReference>
<dbReference type="GO" id="GO:0005524">
    <property type="term" value="F:ATP binding"/>
    <property type="evidence" value="ECO:0007669"/>
    <property type="project" value="UniProtKB-UniRule"/>
</dbReference>
<keyword evidence="6" id="KW-0479">Metal-binding</keyword>
<dbReference type="NCBIfam" id="TIGR00877">
    <property type="entry name" value="purD"/>
    <property type="match status" value="1"/>
</dbReference>
<evidence type="ECO:0000256" key="13">
    <source>
        <dbReference type="ARBA" id="ARBA00042864"/>
    </source>
</evidence>
<feature type="domain" description="ATP-grasp" evidence="16">
    <location>
        <begin position="107"/>
        <end position="313"/>
    </location>
</feature>
<dbReference type="HAMAP" id="MF_00138">
    <property type="entry name" value="GARS"/>
    <property type="match status" value="1"/>
</dbReference>
<keyword evidence="10" id="KW-0464">Manganese</keyword>
<reference evidence="17 18" key="1">
    <citation type="submission" date="2018-09" db="EMBL/GenBank/DDBJ databases">
        <authorList>
            <person name="Postec A."/>
        </authorList>
    </citation>
    <scope>NUCLEOTIDE SEQUENCE [LARGE SCALE GENOMIC DNA]</scope>
    <source>
        <strain evidence="17">70B-A</strain>
    </source>
</reference>
<keyword evidence="8 14" id="KW-0658">Purine biosynthesis</keyword>
<dbReference type="GO" id="GO:0004637">
    <property type="term" value="F:phosphoribosylamine-glycine ligase activity"/>
    <property type="evidence" value="ECO:0007669"/>
    <property type="project" value="UniProtKB-UniRule"/>
</dbReference>
<keyword evidence="18" id="KW-1185">Reference proteome</keyword>
<dbReference type="InterPro" id="IPR013815">
    <property type="entry name" value="ATP_grasp_subdomain_1"/>
</dbReference>
<dbReference type="PANTHER" id="PTHR43472:SF1">
    <property type="entry name" value="PHOSPHORIBOSYLAMINE--GLYCINE LIGASE, CHLOROPLASTIC"/>
    <property type="match status" value="1"/>
</dbReference>
<gene>
    <name evidence="14 17" type="primary">purD</name>
    <name evidence="17" type="ORF">PATL70BA_0590</name>
</gene>
<dbReference type="InterPro" id="IPR020561">
    <property type="entry name" value="PRibGlycinamid_synth_ATP-grasp"/>
</dbReference>
<dbReference type="UniPathway" id="UPA00074">
    <property type="reaction ID" value="UER00125"/>
</dbReference>
<dbReference type="Pfam" id="PF02843">
    <property type="entry name" value="GARS_C"/>
    <property type="match status" value="1"/>
</dbReference>
<dbReference type="InterPro" id="IPR020559">
    <property type="entry name" value="PRibGlycinamide_synth_CS"/>
</dbReference>
<dbReference type="GO" id="GO:0006189">
    <property type="term" value="P:'de novo' IMP biosynthetic process"/>
    <property type="evidence" value="ECO:0007669"/>
    <property type="project" value="UniProtKB-UniRule"/>
</dbReference>
<evidence type="ECO:0000256" key="7">
    <source>
        <dbReference type="ARBA" id="ARBA00022741"/>
    </source>
</evidence>